<evidence type="ECO:0000313" key="11">
    <source>
        <dbReference type="Proteomes" id="UP001174909"/>
    </source>
</evidence>
<dbReference type="PANTHER" id="PTHR11766">
    <property type="entry name" value="TYROSYL-TRNA SYNTHETASE"/>
    <property type="match status" value="1"/>
</dbReference>
<dbReference type="Pfam" id="PF00579">
    <property type="entry name" value="tRNA-synt_1b"/>
    <property type="match status" value="1"/>
</dbReference>
<dbReference type="EMBL" id="CASHTH010002585">
    <property type="protein sequence ID" value="CAI8032124.1"/>
    <property type="molecule type" value="Genomic_DNA"/>
</dbReference>
<dbReference type="InterPro" id="IPR014729">
    <property type="entry name" value="Rossmann-like_a/b/a_fold"/>
</dbReference>
<evidence type="ECO:0000256" key="5">
    <source>
        <dbReference type="ARBA" id="ARBA00022917"/>
    </source>
</evidence>
<dbReference type="EC" id="6.1.1.1" evidence="1 9"/>
<gene>
    <name evidence="10" type="ORF">GBAR_LOCUS18188</name>
</gene>
<evidence type="ECO:0000256" key="2">
    <source>
        <dbReference type="ARBA" id="ARBA00022598"/>
    </source>
</evidence>
<dbReference type="Proteomes" id="UP001174909">
    <property type="component" value="Unassembled WGS sequence"/>
</dbReference>
<dbReference type="Gene3D" id="1.10.240.10">
    <property type="entry name" value="Tyrosyl-Transfer RNA Synthetase"/>
    <property type="match status" value="1"/>
</dbReference>
<dbReference type="InterPro" id="IPR002307">
    <property type="entry name" value="Tyr-tRNA-ligase"/>
</dbReference>
<comment type="catalytic activity">
    <reaction evidence="8 9">
        <text>tRNA(Tyr) + L-tyrosine + ATP = L-tyrosyl-tRNA(Tyr) + AMP + diphosphate + H(+)</text>
        <dbReference type="Rhea" id="RHEA:10220"/>
        <dbReference type="Rhea" id="RHEA-COMP:9706"/>
        <dbReference type="Rhea" id="RHEA-COMP:9707"/>
        <dbReference type="ChEBI" id="CHEBI:15378"/>
        <dbReference type="ChEBI" id="CHEBI:30616"/>
        <dbReference type="ChEBI" id="CHEBI:33019"/>
        <dbReference type="ChEBI" id="CHEBI:58315"/>
        <dbReference type="ChEBI" id="CHEBI:78442"/>
        <dbReference type="ChEBI" id="CHEBI:78536"/>
        <dbReference type="ChEBI" id="CHEBI:456215"/>
        <dbReference type="EC" id="6.1.1.1"/>
    </reaction>
</comment>
<dbReference type="SUPFAM" id="SSF55174">
    <property type="entry name" value="Alpha-L RNA-binding motif"/>
    <property type="match status" value="1"/>
</dbReference>
<dbReference type="GO" id="GO:0003723">
    <property type="term" value="F:RNA binding"/>
    <property type="evidence" value="ECO:0007669"/>
    <property type="project" value="InterPro"/>
</dbReference>
<dbReference type="Gene3D" id="3.40.50.620">
    <property type="entry name" value="HUPs"/>
    <property type="match status" value="1"/>
</dbReference>
<sequence>MLQRGRPLRLKMGFDPSRPDIHLGHVVGLRKLRQLQDLGHQVILIVGDWTAQIGDPSGRSATRSMLSHAEVLDNAESYMRQFFKVVDRDRTQVEWQSQWFGDFTLANVIELTSRFTVAQFLERDDFARRFADHQPIAITELLYPLLQAYDSVAIEADVEFGGTDQMFNLLVGRELQEMMGQTPQQCFLMPILVGTDGVQKMSKSLGNYIALEESPQEMYGKVMSLPDSLILQYYEYLTDVPNADLAAMGQAMESDSANPMDFKKGLARSITATFHDTAAASGAETQFEQVVQRRDVPDDIPECRLADVAELSINQLLVRTELVASASEARRLVGQGAVEIIHSSAGAPLPALAAGDVIRAGRRRFVRLVQ</sequence>
<keyword evidence="3 9" id="KW-0547">Nucleotide-binding</keyword>
<keyword evidence="4 9" id="KW-0067">ATP-binding</keyword>
<dbReference type="InterPro" id="IPR036986">
    <property type="entry name" value="S4_RNA-bd_sf"/>
</dbReference>
<keyword evidence="5 9" id="KW-0648">Protein biosynthesis</keyword>
<evidence type="ECO:0000256" key="4">
    <source>
        <dbReference type="ARBA" id="ARBA00022840"/>
    </source>
</evidence>
<accession>A0AA35WTE9</accession>
<dbReference type="PANTHER" id="PTHR11766:SF1">
    <property type="entry name" value="TYROSINE--TRNA LIGASE"/>
    <property type="match status" value="1"/>
</dbReference>
<dbReference type="InterPro" id="IPR024088">
    <property type="entry name" value="Tyr-tRNA-ligase_bac-type"/>
</dbReference>
<protein>
    <recommendedName>
        <fullName evidence="1 9">Tyrosine--tRNA ligase</fullName>
        <ecNumber evidence="1 9">6.1.1.1</ecNumber>
    </recommendedName>
    <alternativeName>
        <fullName evidence="7 9">Tyrosyl-tRNA synthetase</fullName>
    </alternativeName>
</protein>
<dbReference type="GO" id="GO:0006437">
    <property type="term" value="P:tyrosyl-tRNA aminoacylation"/>
    <property type="evidence" value="ECO:0007669"/>
    <property type="project" value="InterPro"/>
</dbReference>
<proteinExistence type="inferred from homology"/>
<comment type="caution">
    <text evidence="10">The sequence shown here is derived from an EMBL/GenBank/DDBJ whole genome shotgun (WGS) entry which is preliminary data.</text>
</comment>
<dbReference type="InterPro" id="IPR002305">
    <property type="entry name" value="aa-tRNA-synth_Ic"/>
</dbReference>
<evidence type="ECO:0000256" key="7">
    <source>
        <dbReference type="ARBA" id="ARBA00033323"/>
    </source>
</evidence>
<dbReference type="PRINTS" id="PR01040">
    <property type="entry name" value="TRNASYNTHTYR"/>
</dbReference>
<keyword evidence="6 9" id="KW-0030">Aminoacyl-tRNA synthetase</keyword>
<dbReference type="GO" id="GO:0005829">
    <property type="term" value="C:cytosol"/>
    <property type="evidence" value="ECO:0007669"/>
    <property type="project" value="TreeGrafter"/>
</dbReference>
<keyword evidence="11" id="KW-1185">Reference proteome</keyword>
<dbReference type="GO" id="GO:0004831">
    <property type="term" value="F:tyrosine-tRNA ligase activity"/>
    <property type="evidence" value="ECO:0007669"/>
    <property type="project" value="UniProtKB-EC"/>
</dbReference>
<evidence type="ECO:0000256" key="6">
    <source>
        <dbReference type="ARBA" id="ARBA00023146"/>
    </source>
</evidence>
<dbReference type="GO" id="GO:0005524">
    <property type="term" value="F:ATP binding"/>
    <property type="evidence" value="ECO:0007669"/>
    <property type="project" value="UniProtKB-KW"/>
</dbReference>
<reference evidence="10" key="1">
    <citation type="submission" date="2023-03" db="EMBL/GenBank/DDBJ databases">
        <authorList>
            <person name="Steffen K."/>
            <person name="Cardenas P."/>
        </authorList>
    </citation>
    <scope>NUCLEOTIDE SEQUENCE</scope>
</reference>
<evidence type="ECO:0000313" key="10">
    <source>
        <dbReference type="EMBL" id="CAI8032124.1"/>
    </source>
</evidence>
<name>A0AA35WTE9_GEOBA</name>
<dbReference type="NCBIfam" id="TIGR00234">
    <property type="entry name" value="tyrS"/>
    <property type="match status" value="1"/>
</dbReference>
<organism evidence="10 11">
    <name type="scientific">Geodia barretti</name>
    <name type="common">Barrett's horny sponge</name>
    <dbReference type="NCBI Taxonomy" id="519541"/>
    <lineage>
        <taxon>Eukaryota</taxon>
        <taxon>Metazoa</taxon>
        <taxon>Porifera</taxon>
        <taxon>Demospongiae</taxon>
        <taxon>Heteroscleromorpha</taxon>
        <taxon>Tetractinellida</taxon>
        <taxon>Astrophorina</taxon>
        <taxon>Geodiidae</taxon>
        <taxon>Geodia</taxon>
    </lineage>
</organism>
<evidence type="ECO:0000256" key="9">
    <source>
        <dbReference type="RuleBase" id="RU361234"/>
    </source>
</evidence>
<dbReference type="Gene3D" id="3.10.290.10">
    <property type="entry name" value="RNA-binding S4 domain"/>
    <property type="match status" value="1"/>
</dbReference>
<evidence type="ECO:0000256" key="8">
    <source>
        <dbReference type="ARBA" id="ARBA00048248"/>
    </source>
</evidence>
<comment type="similarity">
    <text evidence="9">Belongs to the class-I aminoacyl-tRNA synthetase family.</text>
</comment>
<dbReference type="CDD" id="cd00805">
    <property type="entry name" value="TyrRS_core"/>
    <property type="match status" value="1"/>
</dbReference>
<keyword evidence="2 9" id="KW-0436">Ligase</keyword>
<evidence type="ECO:0000256" key="1">
    <source>
        <dbReference type="ARBA" id="ARBA00013160"/>
    </source>
</evidence>
<dbReference type="AlphaFoldDB" id="A0AA35WTE9"/>
<dbReference type="SUPFAM" id="SSF52374">
    <property type="entry name" value="Nucleotidylyl transferase"/>
    <property type="match status" value="1"/>
</dbReference>
<evidence type="ECO:0000256" key="3">
    <source>
        <dbReference type="ARBA" id="ARBA00022741"/>
    </source>
</evidence>